<reference evidence="1" key="1">
    <citation type="submission" date="2021-02" db="EMBL/GenBank/DDBJ databases">
        <title>Comparative genomics reveals that relaxation of natural selection precedes convergent phenotypic evolution of cavefish.</title>
        <authorList>
            <person name="Peng Z."/>
        </authorList>
    </citation>
    <scope>NUCLEOTIDE SEQUENCE</scope>
    <source>
        <tissue evidence="1">Muscle</tissue>
    </source>
</reference>
<keyword evidence="2" id="KW-1185">Reference proteome</keyword>
<sequence>MRASLHDQTSLMMITDQQIMHQRDNTTKATWNSVDNETHMQNEVSKLQLKILVKMKQAAASKEIRLDMHKQERASCHWTLKTFDKEGIEVVNKPVFDFFVRKV</sequence>
<proteinExistence type="predicted"/>
<accession>A0A9W7WAS5</accession>
<organism evidence="1 2">
    <name type="scientific">Triplophysa rosa</name>
    <name type="common">Cave loach</name>
    <dbReference type="NCBI Taxonomy" id="992332"/>
    <lineage>
        <taxon>Eukaryota</taxon>
        <taxon>Metazoa</taxon>
        <taxon>Chordata</taxon>
        <taxon>Craniata</taxon>
        <taxon>Vertebrata</taxon>
        <taxon>Euteleostomi</taxon>
        <taxon>Actinopterygii</taxon>
        <taxon>Neopterygii</taxon>
        <taxon>Teleostei</taxon>
        <taxon>Ostariophysi</taxon>
        <taxon>Cypriniformes</taxon>
        <taxon>Nemacheilidae</taxon>
        <taxon>Triplophysa</taxon>
    </lineage>
</organism>
<dbReference type="EMBL" id="JAFHDT010000022">
    <property type="protein sequence ID" value="KAI7793306.1"/>
    <property type="molecule type" value="Genomic_DNA"/>
</dbReference>
<name>A0A9W7WAS5_TRIRA</name>
<evidence type="ECO:0000313" key="1">
    <source>
        <dbReference type="EMBL" id="KAI7793306.1"/>
    </source>
</evidence>
<comment type="caution">
    <text evidence="1">The sequence shown here is derived from an EMBL/GenBank/DDBJ whole genome shotgun (WGS) entry which is preliminary data.</text>
</comment>
<dbReference type="Proteomes" id="UP001059041">
    <property type="component" value="Linkage Group LG22"/>
</dbReference>
<evidence type="ECO:0000313" key="2">
    <source>
        <dbReference type="Proteomes" id="UP001059041"/>
    </source>
</evidence>
<protein>
    <submittedName>
        <fullName evidence="1">Uncharacterized protein</fullName>
    </submittedName>
</protein>
<gene>
    <name evidence="1" type="ORF">IRJ41_011367</name>
</gene>
<dbReference type="AlphaFoldDB" id="A0A9W7WAS5"/>